<accession>A0A9W9IYS2</accession>
<gene>
    <name evidence="1" type="ORF">N7472_009146</name>
</gene>
<protein>
    <submittedName>
        <fullName evidence="1">Uncharacterized protein</fullName>
    </submittedName>
</protein>
<reference evidence="1" key="2">
    <citation type="journal article" date="2023" name="IMA Fungus">
        <title>Comparative genomic study of the Penicillium genus elucidates a diverse pangenome and 15 lateral gene transfer events.</title>
        <authorList>
            <person name="Petersen C."/>
            <person name="Sorensen T."/>
            <person name="Nielsen M.R."/>
            <person name="Sondergaard T.E."/>
            <person name="Sorensen J.L."/>
            <person name="Fitzpatrick D.A."/>
            <person name="Frisvad J.C."/>
            <person name="Nielsen K.L."/>
        </authorList>
    </citation>
    <scope>NUCLEOTIDE SEQUENCE</scope>
    <source>
        <strain evidence="1">IBT 16849</strain>
    </source>
</reference>
<evidence type="ECO:0000313" key="1">
    <source>
        <dbReference type="EMBL" id="KAJ5184306.1"/>
    </source>
</evidence>
<name>A0A9W9IYS2_9EURO</name>
<dbReference type="Proteomes" id="UP001150879">
    <property type="component" value="Unassembled WGS sequence"/>
</dbReference>
<keyword evidence="2" id="KW-1185">Reference proteome</keyword>
<dbReference type="EMBL" id="JAPQKP010000006">
    <property type="protein sequence ID" value="KAJ5184306.1"/>
    <property type="molecule type" value="Genomic_DNA"/>
</dbReference>
<comment type="caution">
    <text evidence="1">The sequence shown here is derived from an EMBL/GenBank/DDBJ whole genome shotgun (WGS) entry which is preliminary data.</text>
</comment>
<evidence type="ECO:0000313" key="2">
    <source>
        <dbReference type="Proteomes" id="UP001150879"/>
    </source>
</evidence>
<organism evidence="1 2">
    <name type="scientific">Penicillium cf. griseofulvum</name>
    <dbReference type="NCBI Taxonomy" id="2972120"/>
    <lineage>
        <taxon>Eukaryota</taxon>
        <taxon>Fungi</taxon>
        <taxon>Dikarya</taxon>
        <taxon>Ascomycota</taxon>
        <taxon>Pezizomycotina</taxon>
        <taxon>Eurotiomycetes</taxon>
        <taxon>Eurotiomycetidae</taxon>
        <taxon>Eurotiales</taxon>
        <taxon>Aspergillaceae</taxon>
        <taxon>Penicillium</taxon>
    </lineage>
</organism>
<dbReference type="AlphaFoldDB" id="A0A9W9IYS2"/>
<reference evidence="1" key="1">
    <citation type="submission" date="2022-11" db="EMBL/GenBank/DDBJ databases">
        <authorList>
            <person name="Petersen C."/>
        </authorList>
    </citation>
    <scope>NUCLEOTIDE SEQUENCE</scope>
    <source>
        <strain evidence="1">IBT 16849</strain>
    </source>
</reference>
<proteinExistence type="predicted"/>
<sequence length="188" mass="21528">MSTYEKAVWTTIIAPDDVVILQTSGLVNPLLSDCTRRMHKRRLNRSRDEEEQHLSLSSMWLSQSTSSRLPPLSILGTTHKVQLAFGNIEPTGPPENPRESDDIYHGVPFIDVAEGYIYKFLDTCEDDNARWFYCIELYGINSELHFGSGTLSSCDTGAFRRYKKLLVNVIWLVDMKLPVLNNRSRFLQ</sequence>